<name>A0A0C3D831_9AGAM</name>
<dbReference type="InParanoid" id="A0A0C3D831"/>
<keyword evidence="2" id="KW-1185">Reference proteome</keyword>
<dbReference type="HOGENOM" id="CLU_1116310_0_0_1"/>
<gene>
    <name evidence="1" type="ORF">SCLCIDRAFT_32782</name>
</gene>
<sequence>MLSTSASLALPPQKLGAIALPLLLTCPKTKFRIGTATDQQYIYVDNVNADYSPLTGGFEHPVSRRFRHSHICNTVAIRVFARCIWADPVAGRLVWNLSYAPASLYSPFCMRFNVWDVCAPIRCVCMAPHAIHLTFVQFPSASGCYRVRANVRCARMVPGLVRLICTSICAMVSGFGSFDSIGRILMVSTLSSTISMSHPVLGMSVHMLDLFAWFPQPFSSSERCLAFRLGLFTSVSTPGMSECPFNTPA</sequence>
<evidence type="ECO:0000313" key="1">
    <source>
        <dbReference type="EMBL" id="KIM52271.1"/>
    </source>
</evidence>
<dbReference type="Proteomes" id="UP000053989">
    <property type="component" value="Unassembled WGS sequence"/>
</dbReference>
<evidence type="ECO:0000313" key="2">
    <source>
        <dbReference type="Proteomes" id="UP000053989"/>
    </source>
</evidence>
<reference evidence="1 2" key="1">
    <citation type="submission" date="2014-04" db="EMBL/GenBank/DDBJ databases">
        <authorList>
            <consortium name="DOE Joint Genome Institute"/>
            <person name="Kuo A."/>
            <person name="Kohler A."/>
            <person name="Nagy L.G."/>
            <person name="Floudas D."/>
            <person name="Copeland A."/>
            <person name="Barry K.W."/>
            <person name="Cichocki N."/>
            <person name="Veneault-Fourrey C."/>
            <person name="LaButti K."/>
            <person name="Lindquist E.A."/>
            <person name="Lipzen A."/>
            <person name="Lundell T."/>
            <person name="Morin E."/>
            <person name="Murat C."/>
            <person name="Sun H."/>
            <person name="Tunlid A."/>
            <person name="Henrissat B."/>
            <person name="Grigoriev I.V."/>
            <person name="Hibbett D.S."/>
            <person name="Martin F."/>
            <person name="Nordberg H.P."/>
            <person name="Cantor M.N."/>
            <person name="Hua S.X."/>
        </authorList>
    </citation>
    <scope>NUCLEOTIDE SEQUENCE [LARGE SCALE GENOMIC DNA]</scope>
    <source>
        <strain evidence="1 2">Foug A</strain>
    </source>
</reference>
<dbReference type="EMBL" id="KN822217">
    <property type="protein sequence ID" value="KIM52271.1"/>
    <property type="molecule type" value="Genomic_DNA"/>
</dbReference>
<proteinExistence type="predicted"/>
<dbReference type="AlphaFoldDB" id="A0A0C3D831"/>
<organism evidence="1 2">
    <name type="scientific">Scleroderma citrinum Foug A</name>
    <dbReference type="NCBI Taxonomy" id="1036808"/>
    <lineage>
        <taxon>Eukaryota</taxon>
        <taxon>Fungi</taxon>
        <taxon>Dikarya</taxon>
        <taxon>Basidiomycota</taxon>
        <taxon>Agaricomycotina</taxon>
        <taxon>Agaricomycetes</taxon>
        <taxon>Agaricomycetidae</taxon>
        <taxon>Boletales</taxon>
        <taxon>Sclerodermatineae</taxon>
        <taxon>Sclerodermataceae</taxon>
        <taxon>Scleroderma</taxon>
    </lineage>
</organism>
<reference evidence="2" key="2">
    <citation type="submission" date="2015-01" db="EMBL/GenBank/DDBJ databases">
        <title>Evolutionary Origins and Diversification of the Mycorrhizal Mutualists.</title>
        <authorList>
            <consortium name="DOE Joint Genome Institute"/>
            <consortium name="Mycorrhizal Genomics Consortium"/>
            <person name="Kohler A."/>
            <person name="Kuo A."/>
            <person name="Nagy L.G."/>
            <person name="Floudas D."/>
            <person name="Copeland A."/>
            <person name="Barry K.W."/>
            <person name="Cichocki N."/>
            <person name="Veneault-Fourrey C."/>
            <person name="LaButti K."/>
            <person name="Lindquist E.A."/>
            <person name="Lipzen A."/>
            <person name="Lundell T."/>
            <person name="Morin E."/>
            <person name="Murat C."/>
            <person name="Riley R."/>
            <person name="Ohm R."/>
            <person name="Sun H."/>
            <person name="Tunlid A."/>
            <person name="Henrissat B."/>
            <person name="Grigoriev I.V."/>
            <person name="Hibbett D.S."/>
            <person name="Martin F."/>
        </authorList>
    </citation>
    <scope>NUCLEOTIDE SEQUENCE [LARGE SCALE GENOMIC DNA]</scope>
    <source>
        <strain evidence="2">Foug A</strain>
    </source>
</reference>
<accession>A0A0C3D831</accession>
<protein>
    <submittedName>
        <fullName evidence="1">Uncharacterized protein</fullName>
    </submittedName>
</protein>